<accession>A0A1Y0C3D2</accession>
<dbReference type="Pfam" id="PF11185">
    <property type="entry name" value="DUF2971"/>
    <property type="match status" value="1"/>
</dbReference>
<dbReference type="AlphaFoldDB" id="A0A1Y0C3D2"/>
<protein>
    <recommendedName>
        <fullName evidence="3">DUF2971 domain-containing protein</fullName>
    </recommendedName>
</protein>
<dbReference type="Proteomes" id="UP000195331">
    <property type="component" value="Chromosome"/>
</dbReference>
<organism evidence="1 2">
    <name type="scientific">Mycobacterium dioxanotrophicus</name>
    <dbReference type="NCBI Taxonomy" id="482462"/>
    <lineage>
        <taxon>Bacteria</taxon>
        <taxon>Bacillati</taxon>
        <taxon>Actinomycetota</taxon>
        <taxon>Actinomycetes</taxon>
        <taxon>Mycobacteriales</taxon>
        <taxon>Mycobacteriaceae</taxon>
        <taxon>Mycobacterium</taxon>
    </lineage>
</organism>
<name>A0A1Y0C3D2_9MYCO</name>
<evidence type="ECO:0000313" key="2">
    <source>
        <dbReference type="Proteomes" id="UP000195331"/>
    </source>
</evidence>
<evidence type="ECO:0000313" key="1">
    <source>
        <dbReference type="EMBL" id="ART69699.1"/>
    </source>
</evidence>
<dbReference type="EMBL" id="CP020809">
    <property type="protein sequence ID" value="ART69699.1"/>
    <property type="molecule type" value="Genomic_DNA"/>
</dbReference>
<sequence>MMSAAEGDEPPSTLYHYTDAYGLLGIVQPSPGSWFIKVERPDLYYQRTVQLLASDVRFMNDTEELKFGARLLRERLIAAAADVATPPEFQRVFRDIEGKFDVDHILEWPSTCYACCFCAEGDLLSQWRGYAGGTGGFALGLSRDALENRTKVFDRPSVAELPMPVAPTLKRVVYGEEDGRAAADEAIREIMASEDKSLMTGRDNNHVRRLGLMLLYSRLLPALATIKAEGFKEEREWRLFLSGERQFRVDVRARRRGLVPYKQIAVNLSEQLKGLLHDQVTVAVTRPDWPVWS</sequence>
<evidence type="ECO:0008006" key="3">
    <source>
        <dbReference type="Google" id="ProtNLM"/>
    </source>
</evidence>
<dbReference type="RefSeq" id="WP_087077046.1">
    <property type="nucleotide sequence ID" value="NZ_CP020809.1"/>
</dbReference>
<keyword evidence="2" id="KW-1185">Reference proteome</keyword>
<gene>
    <name evidence="1" type="ORF">BTO20_14860</name>
</gene>
<reference evidence="1 2" key="1">
    <citation type="submission" date="2017-04" db="EMBL/GenBank/DDBJ databases">
        <title>Whole Genome Sequence of 1,4-Dioxane Degrading Bacterium Mycobacterium dioxanotrophicus PH-06.</title>
        <authorList>
            <person name="He Y."/>
        </authorList>
    </citation>
    <scope>NUCLEOTIDE SEQUENCE [LARGE SCALE GENOMIC DNA]</scope>
    <source>
        <strain evidence="1 2">PH-06</strain>
    </source>
</reference>
<dbReference type="KEGG" id="mdx:BTO20_14860"/>
<dbReference type="OrthoDB" id="1095921at2"/>
<dbReference type="InterPro" id="IPR021352">
    <property type="entry name" value="DUF2971"/>
</dbReference>
<proteinExistence type="predicted"/>